<protein>
    <submittedName>
        <fullName evidence="2">Uncharacterized protein</fullName>
    </submittedName>
</protein>
<evidence type="ECO:0000256" key="1">
    <source>
        <dbReference type="SAM" id="MobiDB-lite"/>
    </source>
</evidence>
<dbReference type="EMBL" id="SJPZ01000001">
    <property type="protein sequence ID" value="TWU67224.1"/>
    <property type="molecule type" value="Genomic_DNA"/>
</dbReference>
<feature type="region of interest" description="Disordered" evidence="1">
    <location>
        <begin position="1"/>
        <end position="20"/>
    </location>
</feature>
<accession>A0A5C6FY03</accession>
<feature type="region of interest" description="Disordered" evidence="1">
    <location>
        <begin position="118"/>
        <end position="148"/>
    </location>
</feature>
<feature type="region of interest" description="Disordered" evidence="1">
    <location>
        <begin position="428"/>
        <end position="461"/>
    </location>
</feature>
<evidence type="ECO:0000313" key="3">
    <source>
        <dbReference type="Proteomes" id="UP000316476"/>
    </source>
</evidence>
<gene>
    <name evidence="2" type="ORF">V7x_27970</name>
</gene>
<sequence length="461" mass="51540">MDTRTRPEKRTDDTSDGNANVDAEIVTSGFADACRRDGYELRWLRRPTRTERTIGLTCSRLGNDPQRRRQVCQRLRRIMTDARNRNAAFLVSAGSAVLPWASRAAELFGASLGVLSPCDPPSPGETDRQSSPQRGNGKRRDRKRSDTTAGDQCLIQNCDAIDALYVRRGGSIQRFITQRLKLRPSPNVRIAVTGLADCASGPLIRGGAVGHWMYDQDVAGGDHPVSDRGWIHTDADWMQQSDRWLVHCTRPCTGAWPGQTSQQWMDDCLLSVDRDRSALGTLHRIITTRRLVASAVASSHQYPVVCFSAVSVSELMQRRTYRQHLRRWDYLPFGIAIRKSAALDCGIRPVVYGDPKQSSRMDESDRYRFQARGKTVDWTAEREFRASGDVDLDAFSASDLRVFVPDAESAAEIRRVCPWSISVVEPTMDSSEHGDRYSLPTGSQAGVPPHHSPSNEPRKSR</sequence>
<comment type="caution">
    <text evidence="2">The sequence shown here is derived from an EMBL/GenBank/DDBJ whole genome shotgun (WGS) entry which is preliminary data.</text>
</comment>
<dbReference type="Proteomes" id="UP000316476">
    <property type="component" value="Unassembled WGS sequence"/>
</dbReference>
<name>A0A5C6FY03_9PLAN</name>
<dbReference type="RefSeq" id="WP_146413671.1">
    <property type="nucleotide sequence ID" value="NZ_SJPZ01000001.1"/>
</dbReference>
<dbReference type="AlphaFoldDB" id="A0A5C6FY03"/>
<dbReference type="OrthoDB" id="5497069at2"/>
<proteinExistence type="predicted"/>
<reference evidence="2 3" key="1">
    <citation type="submission" date="2019-02" db="EMBL/GenBank/DDBJ databases">
        <title>Deep-cultivation of Planctomycetes and their phenomic and genomic characterization uncovers novel biology.</title>
        <authorList>
            <person name="Wiegand S."/>
            <person name="Jogler M."/>
            <person name="Boedeker C."/>
            <person name="Pinto D."/>
            <person name="Vollmers J."/>
            <person name="Rivas-Marin E."/>
            <person name="Kohn T."/>
            <person name="Peeters S.H."/>
            <person name="Heuer A."/>
            <person name="Rast P."/>
            <person name="Oberbeckmann S."/>
            <person name="Bunk B."/>
            <person name="Jeske O."/>
            <person name="Meyerdierks A."/>
            <person name="Storesund J.E."/>
            <person name="Kallscheuer N."/>
            <person name="Luecker S."/>
            <person name="Lage O.M."/>
            <person name="Pohl T."/>
            <person name="Merkel B.J."/>
            <person name="Hornburger P."/>
            <person name="Mueller R.-W."/>
            <person name="Bruemmer F."/>
            <person name="Labrenz M."/>
            <person name="Spormann A.M."/>
            <person name="Op Den Camp H."/>
            <person name="Overmann J."/>
            <person name="Amann R."/>
            <person name="Jetten M.S.M."/>
            <person name="Mascher T."/>
            <person name="Medema M.H."/>
            <person name="Devos D.P."/>
            <person name="Kaster A.-K."/>
            <person name="Ovreas L."/>
            <person name="Rohde M."/>
            <person name="Galperin M.Y."/>
            <person name="Jogler C."/>
        </authorList>
    </citation>
    <scope>NUCLEOTIDE SEQUENCE [LARGE SCALE GENOMIC DNA]</scope>
    <source>
        <strain evidence="2 3">V7</strain>
    </source>
</reference>
<organism evidence="2 3">
    <name type="scientific">Crateriforma conspicua</name>
    <dbReference type="NCBI Taxonomy" id="2527996"/>
    <lineage>
        <taxon>Bacteria</taxon>
        <taxon>Pseudomonadati</taxon>
        <taxon>Planctomycetota</taxon>
        <taxon>Planctomycetia</taxon>
        <taxon>Planctomycetales</taxon>
        <taxon>Planctomycetaceae</taxon>
        <taxon>Crateriforma</taxon>
    </lineage>
</organism>
<feature type="compositionally biased region" description="Basic and acidic residues" evidence="1">
    <location>
        <begin position="1"/>
        <end position="13"/>
    </location>
</feature>
<evidence type="ECO:0000313" key="2">
    <source>
        <dbReference type="EMBL" id="TWU67224.1"/>
    </source>
</evidence>